<dbReference type="GO" id="GO:0003677">
    <property type="term" value="F:DNA binding"/>
    <property type="evidence" value="ECO:0007669"/>
    <property type="project" value="UniProtKB-KW"/>
</dbReference>
<evidence type="ECO:0000256" key="7">
    <source>
        <dbReference type="ARBA" id="ARBA00022840"/>
    </source>
</evidence>
<dbReference type="Pfam" id="PF00270">
    <property type="entry name" value="DEAD"/>
    <property type="match status" value="1"/>
</dbReference>
<dbReference type="InterPro" id="IPR047112">
    <property type="entry name" value="RecG/Mfd"/>
</dbReference>
<dbReference type="SMART" id="SM00490">
    <property type="entry name" value="HELICc"/>
    <property type="match status" value="1"/>
</dbReference>
<organism evidence="18 19">
    <name type="scientific">Christiangramia aestuarii</name>
    <dbReference type="NCBI Taxonomy" id="1028746"/>
    <lineage>
        <taxon>Bacteria</taxon>
        <taxon>Pseudomonadati</taxon>
        <taxon>Bacteroidota</taxon>
        <taxon>Flavobacteriia</taxon>
        <taxon>Flavobacteriales</taxon>
        <taxon>Flavobacteriaceae</taxon>
        <taxon>Christiangramia</taxon>
    </lineage>
</organism>
<dbReference type="CDD" id="cd17992">
    <property type="entry name" value="DEXHc_RecG"/>
    <property type="match status" value="1"/>
</dbReference>
<dbReference type="RefSeq" id="WP_156273533.1">
    <property type="nucleotide sequence ID" value="NZ_BAABGI010000002.1"/>
</dbReference>
<dbReference type="EC" id="5.6.2.4" evidence="13 15"/>
<dbReference type="PANTHER" id="PTHR47964:SF1">
    <property type="entry name" value="ATP-DEPENDENT DNA HELICASE HOMOLOG RECG, CHLOROPLASTIC"/>
    <property type="match status" value="1"/>
</dbReference>
<evidence type="ECO:0000256" key="13">
    <source>
        <dbReference type="ARBA" id="ARBA00034808"/>
    </source>
</evidence>
<gene>
    <name evidence="18" type="primary">recG</name>
    <name evidence="18" type="ORF">FLP08_02035</name>
</gene>
<keyword evidence="10 15" id="KW-0234">DNA repair</keyword>
<dbReference type="SMART" id="SM00487">
    <property type="entry name" value="DEXDc"/>
    <property type="match status" value="1"/>
</dbReference>
<evidence type="ECO:0000313" key="18">
    <source>
        <dbReference type="EMBL" id="MUP41347.1"/>
    </source>
</evidence>
<dbReference type="Pfam" id="PF19833">
    <property type="entry name" value="RecG_dom3_C"/>
    <property type="match status" value="1"/>
</dbReference>
<proteinExistence type="inferred from homology"/>
<dbReference type="PROSITE" id="PS51192">
    <property type="entry name" value="HELICASE_ATP_BIND_1"/>
    <property type="match status" value="1"/>
</dbReference>
<accession>A0A7M3SXL6</accession>
<reference evidence="18 19" key="1">
    <citation type="submission" date="2019-07" db="EMBL/GenBank/DDBJ databases">
        <title>Gramella aestuarii sp. nov., isolated from a tidal flat, and emended description of Gramella echinicola.</title>
        <authorList>
            <person name="Liu L."/>
        </authorList>
    </citation>
    <scope>NUCLEOTIDE SEQUENCE [LARGE SCALE GENOMIC DNA]</scope>
    <source>
        <strain evidence="18 19">BS12</strain>
    </source>
</reference>
<keyword evidence="7 15" id="KW-0067">ATP-binding</keyword>
<keyword evidence="9 15" id="KW-0233">DNA recombination</keyword>
<dbReference type="PROSITE" id="PS51194">
    <property type="entry name" value="HELICASE_CTER"/>
    <property type="match status" value="1"/>
</dbReference>
<dbReference type="PANTHER" id="PTHR47964">
    <property type="entry name" value="ATP-DEPENDENT DNA HELICASE HOMOLOG RECG, CHLOROPLASTIC"/>
    <property type="match status" value="1"/>
</dbReference>
<evidence type="ECO:0000313" key="19">
    <source>
        <dbReference type="Proteomes" id="UP000460416"/>
    </source>
</evidence>
<dbReference type="OrthoDB" id="9804325at2"/>
<comment type="catalytic activity">
    <reaction evidence="14 15">
        <text>ATP + H2O = ADP + phosphate + H(+)</text>
        <dbReference type="Rhea" id="RHEA:13065"/>
        <dbReference type="ChEBI" id="CHEBI:15377"/>
        <dbReference type="ChEBI" id="CHEBI:15378"/>
        <dbReference type="ChEBI" id="CHEBI:30616"/>
        <dbReference type="ChEBI" id="CHEBI:43474"/>
        <dbReference type="ChEBI" id="CHEBI:456216"/>
        <dbReference type="EC" id="5.6.2.4"/>
    </reaction>
</comment>
<evidence type="ECO:0000256" key="5">
    <source>
        <dbReference type="ARBA" id="ARBA00022801"/>
    </source>
</evidence>
<dbReference type="InterPro" id="IPR011545">
    <property type="entry name" value="DEAD/DEAH_box_helicase_dom"/>
</dbReference>
<evidence type="ECO:0000256" key="4">
    <source>
        <dbReference type="ARBA" id="ARBA00022763"/>
    </source>
</evidence>
<name>A0A7M3SXL6_9FLAO</name>
<keyword evidence="8" id="KW-0238">DNA-binding</keyword>
<evidence type="ECO:0000256" key="1">
    <source>
        <dbReference type="ARBA" id="ARBA00007504"/>
    </source>
</evidence>
<dbReference type="Gene3D" id="2.40.50.140">
    <property type="entry name" value="Nucleic acid-binding proteins"/>
    <property type="match status" value="1"/>
</dbReference>
<evidence type="ECO:0000256" key="11">
    <source>
        <dbReference type="ARBA" id="ARBA00023235"/>
    </source>
</evidence>
<evidence type="ECO:0000256" key="15">
    <source>
        <dbReference type="RuleBase" id="RU363016"/>
    </source>
</evidence>
<feature type="domain" description="Helicase C-terminal" evidence="17">
    <location>
        <begin position="466"/>
        <end position="631"/>
    </location>
</feature>
<dbReference type="InterPro" id="IPR012340">
    <property type="entry name" value="NA-bd_OB-fold"/>
</dbReference>
<dbReference type="GO" id="GO:0006281">
    <property type="term" value="P:DNA repair"/>
    <property type="evidence" value="ECO:0007669"/>
    <property type="project" value="UniProtKB-UniRule"/>
</dbReference>
<keyword evidence="3 15" id="KW-0547">Nucleotide-binding</keyword>
<evidence type="ECO:0000256" key="6">
    <source>
        <dbReference type="ARBA" id="ARBA00022806"/>
    </source>
</evidence>
<evidence type="ECO:0000256" key="2">
    <source>
        <dbReference type="ARBA" id="ARBA00017846"/>
    </source>
</evidence>
<dbReference type="GO" id="GO:0005524">
    <property type="term" value="F:ATP binding"/>
    <property type="evidence" value="ECO:0007669"/>
    <property type="project" value="UniProtKB-KW"/>
</dbReference>
<sequence>MIQNLLQTPIEYLKGVGPNRAEVLKKELNIKYFRDLINFFPNRYIDKTGFYKINQLQRNSAEVQVVGKIVHMKMVEQKRGKRLVADFVDDTGKLELIWFRGHKWIRENLKLNTPYVIFGKTNWYNGVFSMPHPEMELVADYKKNLRTAMQPVYPSTEMLVKKGITNRVVMRMMQEVMQQTGLKFSESLSAGLIEELKLIPKAEAIFNIHFPKNQELLAKAQFRLKFEELFFIQLQLIRRNLMHKQKIKGFNFDQIGEHFNDFYQNHLPFDLTNAQKRVIKEIRSDMGSGAQMNRLLQGDVGSGKTIVALMSMLIALDNSFQACLMAPTEILSIQHYNGLKELCENLALEIRLLTGSTRTAERREIHEKLVNGEIDILIGTHALLEDKVKFKNLGLAVIDEQHRFGVAQRAKLWKKNHIPPHVLVMTATPIPRTLAMSLYGDLDISVIDELPPGRKPVKTVHRFDSNRLKVFAFIRDEIKKGRQVYVVYPLIQESEKMDYKDLMDGYESIAREFPDFQISIVHGQMKPADKDYEMDRFVRAETQIMVATTVIEVGVNVPNASVMIIESAERFGLSQLHQLRGRVGRGAEQSFCILMTGHKLSNDSKTRLETMTATNDGFEIAEVDLKLRGPGDLMGTQQSGVLNLKIADIVKDNSILQSARYYASRILKEDPNLSEEKHAMIKHAYSRLVQNKTIWNYIS</sequence>
<dbReference type="InterPro" id="IPR045562">
    <property type="entry name" value="RecG_dom3_C"/>
</dbReference>
<feature type="domain" description="Helicase ATP-binding" evidence="16">
    <location>
        <begin position="285"/>
        <end position="447"/>
    </location>
</feature>
<dbReference type="NCBIfam" id="NF008165">
    <property type="entry name" value="PRK10917.1-3"/>
    <property type="match status" value="1"/>
</dbReference>
<dbReference type="CDD" id="cd04488">
    <property type="entry name" value="RecG_wedge_OBF"/>
    <property type="match status" value="1"/>
</dbReference>
<dbReference type="InterPro" id="IPR027417">
    <property type="entry name" value="P-loop_NTPase"/>
</dbReference>
<dbReference type="Proteomes" id="UP000460416">
    <property type="component" value="Unassembled WGS sequence"/>
</dbReference>
<comment type="function">
    <text evidence="15">Plays a critical role in recombination and DNA repair. Helps process Holliday junction intermediates to mature products by catalyzing branch migration. Has replication fork regression activity, unwinds stalled or blocked replication forks to make a HJ that can be resolved. Has a DNA unwinding activity characteristic of a DNA helicase with 3'-5' polarity.</text>
</comment>
<dbReference type="InterPro" id="IPR014001">
    <property type="entry name" value="Helicase_ATP-bd"/>
</dbReference>
<dbReference type="Pfam" id="PF00271">
    <property type="entry name" value="Helicase_C"/>
    <property type="match status" value="1"/>
</dbReference>
<dbReference type="SUPFAM" id="SSF50249">
    <property type="entry name" value="Nucleic acid-binding proteins"/>
    <property type="match status" value="1"/>
</dbReference>
<dbReference type="InterPro" id="IPR033454">
    <property type="entry name" value="RecG_wedge"/>
</dbReference>
<dbReference type="EMBL" id="VJVW01000001">
    <property type="protein sequence ID" value="MUP41347.1"/>
    <property type="molecule type" value="Genomic_DNA"/>
</dbReference>
<dbReference type="GO" id="GO:0016787">
    <property type="term" value="F:hydrolase activity"/>
    <property type="evidence" value="ECO:0007669"/>
    <property type="project" value="UniProtKB-KW"/>
</dbReference>
<keyword evidence="19" id="KW-1185">Reference proteome</keyword>
<evidence type="ECO:0000256" key="3">
    <source>
        <dbReference type="ARBA" id="ARBA00022741"/>
    </source>
</evidence>
<evidence type="ECO:0000256" key="8">
    <source>
        <dbReference type="ARBA" id="ARBA00023125"/>
    </source>
</evidence>
<evidence type="ECO:0000259" key="17">
    <source>
        <dbReference type="PROSITE" id="PS51194"/>
    </source>
</evidence>
<dbReference type="InterPro" id="IPR001650">
    <property type="entry name" value="Helicase_C-like"/>
</dbReference>
<dbReference type="NCBIfam" id="NF008168">
    <property type="entry name" value="PRK10917.2-2"/>
    <property type="match status" value="1"/>
</dbReference>
<dbReference type="Pfam" id="PF17191">
    <property type="entry name" value="RecG_wedge"/>
    <property type="match status" value="1"/>
</dbReference>
<evidence type="ECO:0000256" key="9">
    <source>
        <dbReference type="ARBA" id="ARBA00023172"/>
    </source>
</evidence>
<dbReference type="AlphaFoldDB" id="A0A7M3SXL6"/>
<keyword evidence="4 15" id="KW-0227">DNA damage</keyword>
<comment type="caution">
    <text evidence="18">The sequence shown here is derived from an EMBL/GenBank/DDBJ whole genome shotgun (WGS) entry which is preliminary data.</text>
</comment>
<evidence type="ECO:0000256" key="10">
    <source>
        <dbReference type="ARBA" id="ARBA00023204"/>
    </source>
</evidence>
<dbReference type="Gene3D" id="3.40.50.300">
    <property type="entry name" value="P-loop containing nucleotide triphosphate hydrolases"/>
    <property type="match status" value="2"/>
</dbReference>
<dbReference type="GO" id="GO:0006310">
    <property type="term" value="P:DNA recombination"/>
    <property type="evidence" value="ECO:0007669"/>
    <property type="project" value="UniProtKB-UniRule"/>
</dbReference>
<keyword evidence="5 15" id="KW-0378">Hydrolase</keyword>
<evidence type="ECO:0000256" key="14">
    <source>
        <dbReference type="ARBA" id="ARBA00048988"/>
    </source>
</evidence>
<dbReference type="NCBIfam" id="TIGR00643">
    <property type="entry name" value="recG"/>
    <property type="match status" value="1"/>
</dbReference>
<dbReference type="InterPro" id="IPR004609">
    <property type="entry name" value="ATP-dep_DNA_helicase_RecG"/>
</dbReference>
<dbReference type="GO" id="GO:0043138">
    <property type="term" value="F:3'-5' DNA helicase activity"/>
    <property type="evidence" value="ECO:0007669"/>
    <property type="project" value="UniProtKB-EC"/>
</dbReference>
<comment type="similarity">
    <text evidence="1 15">Belongs to the helicase family. RecG subfamily.</text>
</comment>
<evidence type="ECO:0000256" key="12">
    <source>
        <dbReference type="ARBA" id="ARBA00034617"/>
    </source>
</evidence>
<keyword evidence="6 15" id="KW-0347">Helicase</keyword>
<keyword evidence="11" id="KW-0413">Isomerase</keyword>
<comment type="catalytic activity">
    <reaction evidence="12 15">
        <text>Couples ATP hydrolysis with the unwinding of duplex DNA by translocating in the 3'-5' direction.</text>
        <dbReference type="EC" id="5.6.2.4"/>
    </reaction>
</comment>
<protein>
    <recommendedName>
        <fullName evidence="2 15">ATP-dependent DNA helicase RecG</fullName>
        <ecNumber evidence="13 15">5.6.2.4</ecNumber>
    </recommendedName>
</protein>
<dbReference type="SUPFAM" id="SSF52540">
    <property type="entry name" value="P-loop containing nucleoside triphosphate hydrolases"/>
    <property type="match status" value="2"/>
</dbReference>
<evidence type="ECO:0000259" key="16">
    <source>
        <dbReference type="PROSITE" id="PS51192"/>
    </source>
</evidence>